<dbReference type="PANTHER" id="PTHR43176:SF3">
    <property type="entry name" value="3-HYDROXYISOBUTYRYL-COA HYDROLASE, MITOCHONDRIAL"/>
    <property type="match status" value="1"/>
</dbReference>
<evidence type="ECO:0000256" key="5">
    <source>
        <dbReference type="SAM" id="MobiDB-lite"/>
    </source>
</evidence>
<comment type="function">
    <text evidence="4">Hydrolyzes 3-hydroxyisobutyryl-CoA (HIBYL-CoA), a saline catabolite. Has high activity toward isobutyryl-CoA. Could be an isobutyryl-CoA dehydrogenase that functions in valine catabolism.</text>
</comment>
<evidence type="ECO:0000256" key="2">
    <source>
        <dbReference type="ARBA" id="ARBA00011915"/>
    </source>
</evidence>
<feature type="domain" description="Enoyl-CoA hydratase/isomerase" evidence="6">
    <location>
        <begin position="17"/>
        <end position="370"/>
    </location>
</feature>
<comment type="similarity">
    <text evidence="4">Belongs to the enoyl-CoA hydratase/isomerase family.</text>
</comment>
<dbReference type="Pfam" id="PF16113">
    <property type="entry name" value="ECH_2"/>
    <property type="match status" value="1"/>
</dbReference>
<accession>A0A7S0QZA1</accession>
<name>A0A7S0QZA1_9CHLO</name>
<reference evidence="7" key="1">
    <citation type="submission" date="2021-01" db="EMBL/GenBank/DDBJ databases">
        <authorList>
            <person name="Corre E."/>
            <person name="Pelletier E."/>
            <person name="Niang G."/>
            <person name="Scheremetjew M."/>
            <person name="Finn R."/>
            <person name="Kale V."/>
            <person name="Holt S."/>
            <person name="Cochrane G."/>
            <person name="Meng A."/>
            <person name="Brown T."/>
            <person name="Cohen L."/>
        </authorList>
    </citation>
    <scope>NUCLEOTIDE SEQUENCE</scope>
    <source>
        <strain evidence="7">CCMP722</strain>
    </source>
</reference>
<gene>
    <name evidence="7" type="ORF">POBO1169_LOCUS7151</name>
</gene>
<dbReference type="PANTHER" id="PTHR43176">
    <property type="entry name" value="3-HYDROXYISOBUTYRYL-COA HYDROLASE-RELATED"/>
    <property type="match status" value="1"/>
</dbReference>
<dbReference type="InterPro" id="IPR045004">
    <property type="entry name" value="ECH_dom"/>
</dbReference>
<dbReference type="GO" id="GO:0006574">
    <property type="term" value="P:L-valine catabolic process"/>
    <property type="evidence" value="ECO:0007669"/>
    <property type="project" value="UniProtKB-UniRule"/>
</dbReference>
<dbReference type="EC" id="3.1.2.4" evidence="2 4"/>
<dbReference type="CDD" id="cd06558">
    <property type="entry name" value="crotonase-like"/>
    <property type="match status" value="1"/>
</dbReference>
<evidence type="ECO:0000259" key="6">
    <source>
        <dbReference type="Pfam" id="PF16113"/>
    </source>
</evidence>
<comment type="pathway">
    <text evidence="4">Amino-acid degradation; L-valine degradation.</text>
</comment>
<dbReference type="AlphaFoldDB" id="A0A7S0QZA1"/>
<evidence type="ECO:0000256" key="3">
    <source>
        <dbReference type="ARBA" id="ARBA00022801"/>
    </source>
</evidence>
<dbReference type="GO" id="GO:0003860">
    <property type="term" value="F:3-hydroxyisobutyryl-CoA hydrolase activity"/>
    <property type="evidence" value="ECO:0007669"/>
    <property type="project" value="UniProtKB-UniRule"/>
</dbReference>
<evidence type="ECO:0000313" key="7">
    <source>
        <dbReference type="EMBL" id="CAD8662300.1"/>
    </source>
</evidence>
<dbReference type="EMBL" id="HBFA01013679">
    <property type="protein sequence ID" value="CAD8662300.1"/>
    <property type="molecule type" value="Transcribed_RNA"/>
</dbReference>
<evidence type="ECO:0000256" key="4">
    <source>
        <dbReference type="RuleBase" id="RU369070"/>
    </source>
</evidence>
<feature type="compositionally biased region" description="Basic and acidic residues" evidence="5">
    <location>
        <begin position="403"/>
        <end position="413"/>
    </location>
</feature>
<feature type="region of interest" description="Disordered" evidence="5">
    <location>
        <begin position="403"/>
        <end position="442"/>
    </location>
</feature>
<dbReference type="Gene3D" id="3.90.226.10">
    <property type="entry name" value="2-enoyl-CoA Hydratase, Chain A, domain 1"/>
    <property type="match status" value="1"/>
</dbReference>
<dbReference type="InterPro" id="IPR032259">
    <property type="entry name" value="HIBYL-CoA-H"/>
</dbReference>
<dbReference type="NCBIfam" id="NF004127">
    <property type="entry name" value="PRK05617.1"/>
    <property type="match status" value="1"/>
</dbReference>
<evidence type="ECO:0000256" key="1">
    <source>
        <dbReference type="ARBA" id="ARBA00001709"/>
    </source>
</evidence>
<comment type="catalytic activity">
    <reaction evidence="1 4">
        <text>3-hydroxy-2-methylpropanoyl-CoA + H2O = 3-hydroxy-2-methylpropanoate + CoA + H(+)</text>
        <dbReference type="Rhea" id="RHEA:20888"/>
        <dbReference type="ChEBI" id="CHEBI:11805"/>
        <dbReference type="ChEBI" id="CHEBI:15377"/>
        <dbReference type="ChEBI" id="CHEBI:15378"/>
        <dbReference type="ChEBI" id="CHEBI:57287"/>
        <dbReference type="ChEBI" id="CHEBI:57340"/>
        <dbReference type="EC" id="3.1.2.4"/>
    </reaction>
</comment>
<dbReference type="InterPro" id="IPR029045">
    <property type="entry name" value="ClpP/crotonase-like_dom_sf"/>
</dbReference>
<organism evidence="7">
    <name type="scientific">Pyramimonas obovata</name>
    <dbReference type="NCBI Taxonomy" id="1411642"/>
    <lineage>
        <taxon>Eukaryota</taxon>
        <taxon>Viridiplantae</taxon>
        <taxon>Chlorophyta</taxon>
        <taxon>Pyramimonadophyceae</taxon>
        <taxon>Pyramimonadales</taxon>
        <taxon>Pyramimonadaceae</taxon>
        <taxon>Pyramimonas</taxon>
        <taxon>Pyramimonas incertae sedis</taxon>
    </lineage>
</organism>
<dbReference type="SUPFAM" id="SSF52096">
    <property type="entry name" value="ClpP/crotonase"/>
    <property type="match status" value="1"/>
</dbReference>
<keyword evidence="3 4" id="KW-0378">Hydrolase</keyword>
<proteinExistence type="inferred from homology"/>
<protein>
    <recommendedName>
        <fullName evidence="2 4">3-hydroxyisobutyryl-CoA hydrolase</fullName>
        <shortName evidence="4">HIB-CoA hydrolase</shortName>
        <shortName evidence="4">HIBYL-CoA-H</shortName>
        <ecNumber evidence="2 4">3.1.2.4</ecNumber>
    </recommendedName>
    <alternativeName>
        <fullName evidence="4">3-hydroxyisobutyryl-coenzyme A hydrolase</fullName>
    </alternativeName>
</protein>
<sequence length="442" mass="49403">MSPNQDEEVVWEDSVSCRTAYLNRPKALNSLSTGMCRSIKQLFETWDQKDHIKAIMLKGVGKSFCAGGDVRNVILSARDGGDKKKEALEFFREEYDMNFKLSLLQKPLISFLDGYTMGGGVGVCIYGRFRVATENSVAAMPECAIGLFPDIGSMHWLSKMPCNLGVMLALTGYRLKGRDVAASGIATHFVPSDSVRAVERRIEAVAPYSTVEEDHTVICEAVREFIPDAYDEELRTEMPEDSVFNFLPQIERVFAGSTVEEILQTLDAELAAARPQAEAAALAEFLQELKESMAAACPLMLKVALRRLRTTNDMRLSEVLKLDYAMVQHSLEDPNFYEGVRARLIDKDNAPKWSPPALEEVTDAMVDKFFSPAPEALALPEEMLAYEEELLRWKRDRASQRLKLKEQRAREAAETEGDEAVRAAQEAAEPSEGEPTSRRSKL</sequence>